<dbReference type="SUPFAM" id="SSF53850">
    <property type="entry name" value="Periplasmic binding protein-like II"/>
    <property type="match status" value="1"/>
</dbReference>
<dbReference type="Pfam" id="PF03401">
    <property type="entry name" value="TctC"/>
    <property type="match status" value="1"/>
</dbReference>
<dbReference type="Proteomes" id="UP001196068">
    <property type="component" value="Unassembled WGS sequence"/>
</dbReference>
<reference evidence="3" key="1">
    <citation type="submission" date="2020-01" db="EMBL/GenBank/DDBJ databases">
        <authorList>
            <person name="Rat A."/>
        </authorList>
    </citation>
    <scope>NUCLEOTIDE SEQUENCE</scope>
    <source>
        <strain evidence="3">LMG 28251</strain>
    </source>
</reference>
<dbReference type="Gene3D" id="3.40.190.10">
    <property type="entry name" value="Periplasmic binding protein-like II"/>
    <property type="match status" value="1"/>
</dbReference>
<dbReference type="AlphaFoldDB" id="A0AAF1K096"/>
<feature type="signal peptide" evidence="2">
    <location>
        <begin position="1"/>
        <end position="19"/>
    </location>
</feature>
<dbReference type="InterPro" id="IPR005064">
    <property type="entry name" value="BUG"/>
</dbReference>
<dbReference type="PANTHER" id="PTHR42928:SF5">
    <property type="entry name" value="BLR1237 PROTEIN"/>
    <property type="match status" value="1"/>
</dbReference>
<dbReference type="EMBL" id="JAAEDH010000004">
    <property type="protein sequence ID" value="MBR0654579.1"/>
    <property type="molecule type" value="Genomic_DNA"/>
</dbReference>
<evidence type="ECO:0000256" key="1">
    <source>
        <dbReference type="ARBA" id="ARBA00006987"/>
    </source>
</evidence>
<dbReference type="InterPro" id="IPR042100">
    <property type="entry name" value="Bug_dom1"/>
</dbReference>
<protein>
    <submittedName>
        <fullName evidence="3">Tripartite tricarboxylate transporter substrate binding protein</fullName>
    </submittedName>
</protein>
<accession>A0AAF1K096</accession>
<reference evidence="3" key="2">
    <citation type="journal article" date="2021" name="Syst. Appl. Microbiol.">
        <title>Roseomonas hellenica sp. nov., isolated from roots of wild-growing Alkanna tinctoria.</title>
        <authorList>
            <person name="Rat A."/>
            <person name="Naranjo H.D."/>
            <person name="Lebbe L."/>
            <person name="Cnockaert M."/>
            <person name="Krigas N."/>
            <person name="Grigoriadou K."/>
            <person name="Maloupa E."/>
            <person name="Willems A."/>
        </authorList>
    </citation>
    <scope>NUCLEOTIDE SEQUENCE</scope>
    <source>
        <strain evidence="3">LMG 28251</strain>
    </source>
</reference>
<evidence type="ECO:0000313" key="3">
    <source>
        <dbReference type="EMBL" id="MBR0654579.1"/>
    </source>
</evidence>
<evidence type="ECO:0000256" key="2">
    <source>
        <dbReference type="SAM" id="SignalP"/>
    </source>
</evidence>
<organism evidence="3 4">
    <name type="scientific">Plastoroseomonas arctica</name>
    <dbReference type="NCBI Taxonomy" id="1509237"/>
    <lineage>
        <taxon>Bacteria</taxon>
        <taxon>Pseudomonadati</taxon>
        <taxon>Pseudomonadota</taxon>
        <taxon>Alphaproteobacteria</taxon>
        <taxon>Acetobacterales</taxon>
        <taxon>Acetobacteraceae</taxon>
        <taxon>Plastoroseomonas</taxon>
    </lineage>
</organism>
<evidence type="ECO:0000313" key="4">
    <source>
        <dbReference type="Proteomes" id="UP001196068"/>
    </source>
</evidence>
<proteinExistence type="inferred from homology"/>
<dbReference type="CDD" id="cd13578">
    <property type="entry name" value="PBP2_Bug27"/>
    <property type="match status" value="1"/>
</dbReference>
<dbReference type="PIRSF" id="PIRSF017082">
    <property type="entry name" value="YflP"/>
    <property type="match status" value="1"/>
</dbReference>
<dbReference type="PANTHER" id="PTHR42928">
    <property type="entry name" value="TRICARBOXYLATE-BINDING PROTEIN"/>
    <property type="match status" value="1"/>
</dbReference>
<dbReference type="RefSeq" id="WP_211873396.1">
    <property type="nucleotide sequence ID" value="NZ_JAAEDH010000004.1"/>
</dbReference>
<keyword evidence="2" id="KW-0732">Signal</keyword>
<sequence length="320" mass="33939">MRRIIIAGLAALLPLAAIAQDAYPQRPVRMVVAFAPGGSIDIVARIIAQDLTRSLGQPVVVENRPGASGNLGADFVAKAAADGHTLFMGSASSLAANAALFRNLPYDPLRDFAPITLVALQPNVVVVHPSVPVRSIAELIAYARAHPGRLNYGSAGSGSSQQMAADVFRRMNGIEMVHVPYRGGAPALSDLMAGQIQVMFETIPTAIEPVLAGQLRALAVTIDERATRLPEVPTMAEAGLPGYRSRGWIGLVARAGTDLATIATLARHGRAAIATPQTRDRLLALGLEVRGTAPEEFAAFMREEVEEYRRIVTAMGIQLD</sequence>
<name>A0AAF1K096_9PROT</name>
<dbReference type="Gene3D" id="3.40.190.150">
    <property type="entry name" value="Bordetella uptake gene, domain 1"/>
    <property type="match status" value="1"/>
</dbReference>
<comment type="caution">
    <text evidence="3">The sequence shown here is derived from an EMBL/GenBank/DDBJ whole genome shotgun (WGS) entry which is preliminary data.</text>
</comment>
<gene>
    <name evidence="3" type="ORF">GXW79_05745</name>
</gene>
<keyword evidence="4" id="KW-1185">Reference proteome</keyword>
<comment type="similarity">
    <text evidence="1">Belongs to the UPF0065 (bug) family.</text>
</comment>
<feature type="chain" id="PRO_5042109836" evidence="2">
    <location>
        <begin position="20"/>
        <end position="320"/>
    </location>
</feature>